<feature type="compositionally biased region" description="Low complexity" evidence="4">
    <location>
        <begin position="564"/>
        <end position="573"/>
    </location>
</feature>
<feature type="region of interest" description="Disordered" evidence="4">
    <location>
        <begin position="347"/>
        <end position="379"/>
    </location>
</feature>
<feature type="compositionally biased region" description="Basic and acidic residues" evidence="4">
    <location>
        <begin position="527"/>
        <end position="562"/>
    </location>
</feature>
<organism evidence="5 6">
    <name type="scientific">Effrenium voratum</name>
    <dbReference type="NCBI Taxonomy" id="2562239"/>
    <lineage>
        <taxon>Eukaryota</taxon>
        <taxon>Sar</taxon>
        <taxon>Alveolata</taxon>
        <taxon>Dinophyceae</taxon>
        <taxon>Suessiales</taxon>
        <taxon>Symbiodiniaceae</taxon>
        <taxon>Effrenium</taxon>
    </lineage>
</organism>
<protein>
    <submittedName>
        <fullName evidence="5">Uncharacterized protein</fullName>
    </submittedName>
</protein>
<dbReference type="SUPFAM" id="SSF48403">
    <property type="entry name" value="Ankyrin repeat"/>
    <property type="match status" value="1"/>
</dbReference>
<evidence type="ECO:0000256" key="2">
    <source>
        <dbReference type="ARBA" id="ARBA00023043"/>
    </source>
</evidence>
<evidence type="ECO:0000256" key="1">
    <source>
        <dbReference type="ARBA" id="ARBA00022737"/>
    </source>
</evidence>
<dbReference type="Gene3D" id="1.25.40.20">
    <property type="entry name" value="Ankyrin repeat-containing domain"/>
    <property type="match status" value="1"/>
</dbReference>
<name>A0AA36J080_9DINO</name>
<gene>
    <name evidence="5" type="ORF">EVOR1521_LOCUS20367</name>
</gene>
<feature type="compositionally biased region" description="Basic and acidic residues" evidence="4">
    <location>
        <begin position="578"/>
        <end position="589"/>
    </location>
</feature>
<comment type="caution">
    <text evidence="5">The sequence shown here is derived from an EMBL/GenBank/DDBJ whole genome shotgun (WGS) entry which is preliminary data.</text>
</comment>
<keyword evidence="1" id="KW-0677">Repeat</keyword>
<feature type="compositionally biased region" description="Low complexity" evidence="4">
    <location>
        <begin position="644"/>
        <end position="655"/>
    </location>
</feature>
<dbReference type="PROSITE" id="PS50297">
    <property type="entry name" value="ANK_REP_REGION"/>
    <property type="match status" value="1"/>
</dbReference>
<feature type="compositionally biased region" description="Basic and acidic residues" evidence="4">
    <location>
        <begin position="618"/>
        <end position="629"/>
    </location>
</feature>
<proteinExistence type="predicted"/>
<dbReference type="PANTHER" id="PTHR24171:SF9">
    <property type="entry name" value="ANKYRIN REPEAT DOMAIN-CONTAINING PROTEIN 39"/>
    <property type="match status" value="1"/>
</dbReference>
<feature type="repeat" description="ANK" evidence="3">
    <location>
        <begin position="938"/>
        <end position="970"/>
    </location>
</feature>
<feature type="region of interest" description="Disordered" evidence="4">
    <location>
        <begin position="446"/>
        <end position="770"/>
    </location>
</feature>
<accession>A0AA36J080</accession>
<evidence type="ECO:0000256" key="3">
    <source>
        <dbReference type="PROSITE-ProRule" id="PRU00023"/>
    </source>
</evidence>
<dbReference type="SMART" id="SM00248">
    <property type="entry name" value="ANK"/>
    <property type="match status" value="2"/>
</dbReference>
<feature type="compositionally biased region" description="Basic and acidic residues" evidence="4">
    <location>
        <begin position="459"/>
        <end position="475"/>
    </location>
</feature>
<dbReference type="InterPro" id="IPR002110">
    <property type="entry name" value="Ankyrin_rpt"/>
</dbReference>
<feature type="compositionally biased region" description="Polar residues" evidence="4">
    <location>
        <begin position="398"/>
        <end position="407"/>
    </location>
</feature>
<evidence type="ECO:0000313" key="5">
    <source>
        <dbReference type="EMBL" id="CAJ1396084.1"/>
    </source>
</evidence>
<dbReference type="AlphaFoldDB" id="A0AA36J080"/>
<keyword evidence="2 3" id="KW-0040">ANK repeat</keyword>
<feature type="compositionally biased region" description="Low complexity" evidence="4">
    <location>
        <begin position="476"/>
        <end position="485"/>
    </location>
</feature>
<feature type="compositionally biased region" description="Gly residues" evidence="4">
    <location>
        <begin position="700"/>
        <end position="722"/>
    </location>
</feature>
<keyword evidence="6" id="KW-1185">Reference proteome</keyword>
<dbReference type="InterPro" id="IPR036770">
    <property type="entry name" value="Ankyrin_rpt-contain_sf"/>
</dbReference>
<dbReference type="EMBL" id="CAUJNA010003217">
    <property type="protein sequence ID" value="CAJ1396084.1"/>
    <property type="molecule type" value="Genomic_DNA"/>
</dbReference>
<dbReference type="PANTHER" id="PTHR24171">
    <property type="entry name" value="ANKYRIN REPEAT DOMAIN-CONTAINING PROTEIN 39-RELATED"/>
    <property type="match status" value="1"/>
</dbReference>
<dbReference type="PROSITE" id="PS50088">
    <property type="entry name" value="ANK_REPEAT"/>
    <property type="match status" value="1"/>
</dbReference>
<feature type="region of interest" description="Disordered" evidence="4">
    <location>
        <begin position="391"/>
        <end position="433"/>
    </location>
</feature>
<sequence>MGIHPVRNSWGKALSDERVAEIDWNYLGEKFSKEIYSSDFALQYALAARGWVIMPWEEAAQMHNDKEVPLAGLKDAAFRHYSGPVGKPTYELKMRKEDNRLVKEQPAKYRGKDPNCQLCYNLDRYKALYGSSRCTSEIPFTYSKLLMERYHPELKKRPCDLQWLCVITPWEVATRKRVQRPGPSVAGVIGWLDARKVPSPDPEEMFQPLSEDENDSVGTGEDHQYGKNWQKVRRALGAAAAFNGLLQDVRESQANSLYERDWNRPQFGGSAKLMGHRMPTQFLGPGLRTVTGDSMLGQRSAKLGVRAKSQKIAAVANAGEDVSMSRAKSQKVASFASFGDAEGPLVPGASAARNSGGAQKAFGEEREAREREGGGSRNYAQKATAIFGAGDFDALSPGSGSPTSSVASPKAKDPKSAISRQPSRKNASKVMVRTVSEEDQAIAEAAARKAAADAANEAPNREDKATPRSIAEHTARAAGASSRGAPATQSGRSQPSERSEQLGRGEAAKGDALRFDRANVAPSSGRGSERPERSGELKGDALRFDRATQRRGESKGDSKFERVQSNQSQQSPQTPHRTVAERAAAERLRANGGSGDSSKFDRAHSQQSQQSPQTPHRTVAERAAEERLRANGGSGDSSKFDRAQSQQSQPSPQTPHRTVAERAAEASRLNAASGELRGEGYKFGGPAQPRAAERVAGSGDLSGEGYKFGGSGASGSRGGSGSGTAAANAEGKGKGKEAKPQAQRFSMGSDSDAEEMQPYASVPSDGASFSRKPSVALTVKEGEMDDMTREKSIVIAKAAKTPSLSAANARKVKEASELPEAEEGQLVEAPAEDGQLVGKDGKPLVRRGPCHCTLCTLLCKLRMLMWHLVRYRSEVQVSGERNVSGVKVRALLLARADVHSEDAEAETALFKAVGLEQPEMAELLLGAQADVNWRGSEFSFTALHQAACLNNSRMIELLLRARADADIADESGSTPLSLATSVRHRLDSELEDADGGTVCIRELERQALMRDLEQNSEIQDLLAAKALPGSV</sequence>
<dbReference type="Proteomes" id="UP001178507">
    <property type="component" value="Unassembled WGS sequence"/>
</dbReference>
<reference evidence="5" key="1">
    <citation type="submission" date="2023-08" db="EMBL/GenBank/DDBJ databases">
        <authorList>
            <person name="Chen Y."/>
            <person name="Shah S."/>
            <person name="Dougan E. K."/>
            <person name="Thang M."/>
            <person name="Chan C."/>
        </authorList>
    </citation>
    <scope>NUCLEOTIDE SEQUENCE</scope>
</reference>
<evidence type="ECO:0000256" key="4">
    <source>
        <dbReference type="SAM" id="MobiDB-lite"/>
    </source>
</evidence>
<evidence type="ECO:0000313" key="6">
    <source>
        <dbReference type="Proteomes" id="UP001178507"/>
    </source>
</evidence>
<feature type="compositionally biased region" description="Basic and acidic residues" evidence="4">
    <location>
        <begin position="495"/>
        <end position="517"/>
    </location>
</feature>
<feature type="compositionally biased region" description="Basic and acidic residues" evidence="4">
    <location>
        <begin position="362"/>
        <end position="374"/>
    </location>
</feature>
<feature type="region of interest" description="Disordered" evidence="4">
    <location>
        <begin position="200"/>
        <end position="224"/>
    </location>
</feature>
<dbReference type="Pfam" id="PF12796">
    <property type="entry name" value="Ank_2"/>
    <property type="match status" value="1"/>
</dbReference>